<keyword evidence="2" id="KW-0645">Protease</keyword>
<protein>
    <submittedName>
        <fullName evidence="8">JAB domain-containing protein</fullName>
    </submittedName>
</protein>
<dbReference type="CDD" id="cd08071">
    <property type="entry name" value="MPN_DUF2466"/>
    <property type="match status" value="1"/>
</dbReference>
<sequence length="153" mass="17018">METVSYVELKQVIVDQIEYGDVRLASTDEVSNFTRDFIGSNDRETLIVIGVNTKSAINFISTVSVGSLNATIATPREVFKNAILSNSARLFLAHNHPSYDVTPSETDIYFTRVIQKCGELLGIELVDHLIVSPTEYFSFLKEGYLNKGGVIHE</sequence>
<dbReference type="PANTHER" id="PTHR30471:SF3">
    <property type="entry name" value="UPF0758 PROTEIN YEES-RELATED"/>
    <property type="match status" value="1"/>
</dbReference>
<keyword evidence="6" id="KW-0482">Metalloprotease</keyword>
<dbReference type="InterPro" id="IPR025657">
    <property type="entry name" value="RadC_JAB"/>
</dbReference>
<evidence type="ECO:0000256" key="5">
    <source>
        <dbReference type="ARBA" id="ARBA00022833"/>
    </source>
</evidence>
<gene>
    <name evidence="8" type="ORF">NRE15_10190</name>
</gene>
<reference evidence="8 9" key="1">
    <citation type="submission" date="2022-08" db="EMBL/GenBank/DDBJ databases">
        <title>Aerococcaceae sp. nov isolated from spoiled eye mask.</title>
        <authorList>
            <person name="Zhou G."/>
            <person name="Xie X.-B."/>
            <person name="Shi Q.-S."/>
            <person name="Wang Y.-S."/>
            <person name="Wen X."/>
            <person name="Peng H."/>
            <person name="Yang X.-J."/>
            <person name="Tao H.-B."/>
            <person name="Huang X.-M."/>
        </authorList>
    </citation>
    <scope>NUCLEOTIDE SEQUENCE [LARGE SCALE GENOMIC DNA]</scope>
    <source>
        <strain evidence="9">DM20194951</strain>
    </source>
</reference>
<evidence type="ECO:0000313" key="9">
    <source>
        <dbReference type="Proteomes" id="UP001315967"/>
    </source>
</evidence>
<proteinExistence type="inferred from homology"/>
<dbReference type="EMBL" id="CP102453">
    <property type="protein sequence ID" value="UUX33271.1"/>
    <property type="molecule type" value="Genomic_DNA"/>
</dbReference>
<dbReference type="PANTHER" id="PTHR30471">
    <property type="entry name" value="DNA REPAIR PROTEIN RADC"/>
    <property type="match status" value="1"/>
</dbReference>
<keyword evidence="9" id="KW-1185">Reference proteome</keyword>
<feature type="domain" description="MPN" evidence="7">
    <location>
        <begin position="23"/>
        <end position="145"/>
    </location>
</feature>
<dbReference type="InterPro" id="IPR001405">
    <property type="entry name" value="UPF0758"/>
</dbReference>
<comment type="similarity">
    <text evidence="1">Belongs to the UPF0758 family.</text>
</comment>
<keyword evidence="5" id="KW-0862">Zinc</keyword>
<evidence type="ECO:0000256" key="6">
    <source>
        <dbReference type="ARBA" id="ARBA00023049"/>
    </source>
</evidence>
<dbReference type="Proteomes" id="UP001315967">
    <property type="component" value="Chromosome"/>
</dbReference>
<dbReference type="RefSeq" id="WP_313792773.1">
    <property type="nucleotide sequence ID" value="NZ_CP102453.1"/>
</dbReference>
<dbReference type="PROSITE" id="PS50249">
    <property type="entry name" value="MPN"/>
    <property type="match status" value="1"/>
</dbReference>
<keyword evidence="4" id="KW-0378">Hydrolase</keyword>
<dbReference type="Pfam" id="PF04002">
    <property type="entry name" value="RadC"/>
    <property type="match status" value="1"/>
</dbReference>
<dbReference type="Gene3D" id="3.40.140.10">
    <property type="entry name" value="Cytidine Deaminase, domain 2"/>
    <property type="match status" value="1"/>
</dbReference>
<evidence type="ECO:0000256" key="4">
    <source>
        <dbReference type="ARBA" id="ARBA00022801"/>
    </source>
</evidence>
<evidence type="ECO:0000313" key="8">
    <source>
        <dbReference type="EMBL" id="UUX33271.1"/>
    </source>
</evidence>
<evidence type="ECO:0000256" key="2">
    <source>
        <dbReference type="ARBA" id="ARBA00022670"/>
    </source>
</evidence>
<accession>A0ABY5P3W6</accession>
<evidence type="ECO:0000256" key="3">
    <source>
        <dbReference type="ARBA" id="ARBA00022723"/>
    </source>
</evidence>
<keyword evidence="3" id="KW-0479">Metal-binding</keyword>
<dbReference type="InterPro" id="IPR037518">
    <property type="entry name" value="MPN"/>
</dbReference>
<name>A0ABY5P3W6_9LACT</name>
<evidence type="ECO:0000259" key="7">
    <source>
        <dbReference type="PROSITE" id="PS50249"/>
    </source>
</evidence>
<evidence type="ECO:0000256" key="1">
    <source>
        <dbReference type="ARBA" id="ARBA00010243"/>
    </source>
</evidence>
<organism evidence="8 9">
    <name type="scientific">Fundicoccus culcitae</name>
    <dbReference type="NCBI Taxonomy" id="2969821"/>
    <lineage>
        <taxon>Bacteria</taxon>
        <taxon>Bacillati</taxon>
        <taxon>Bacillota</taxon>
        <taxon>Bacilli</taxon>
        <taxon>Lactobacillales</taxon>
        <taxon>Aerococcaceae</taxon>
        <taxon>Fundicoccus</taxon>
    </lineage>
</organism>